<dbReference type="AlphaFoldDB" id="A0A2H5XEY4"/>
<reference evidence="3" key="1">
    <citation type="submission" date="2017-09" db="EMBL/GenBank/DDBJ databases">
        <title>Metaegenomics of thermophilic ammonia-oxidizing enrichment culture.</title>
        <authorList>
            <person name="Kato S."/>
            <person name="Suzuki K."/>
        </authorList>
    </citation>
    <scope>NUCLEOTIDE SEQUENCE [LARGE SCALE GENOMIC DNA]</scope>
</reference>
<evidence type="ECO:0008006" key="4">
    <source>
        <dbReference type="Google" id="ProtNLM"/>
    </source>
</evidence>
<dbReference type="Proteomes" id="UP000236173">
    <property type="component" value="Unassembled WGS sequence"/>
</dbReference>
<accession>A0A2H5XEY4</accession>
<protein>
    <recommendedName>
        <fullName evidence="4">Chemotaxis phosphatase CheX-like domain-containing protein</fullName>
    </recommendedName>
</protein>
<dbReference type="EMBL" id="BEHT01000036">
    <property type="protein sequence ID" value="GBC99746.1"/>
    <property type="molecule type" value="Genomic_DNA"/>
</dbReference>
<gene>
    <name evidence="2" type="ORF">HRbin17_02277</name>
</gene>
<dbReference type="Gene3D" id="3.40.1550.10">
    <property type="entry name" value="CheC-like"/>
    <property type="match status" value="1"/>
</dbReference>
<proteinExistence type="predicted"/>
<dbReference type="InterPro" id="IPR028976">
    <property type="entry name" value="CheC-like_sf"/>
</dbReference>
<evidence type="ECO:0000313" key="2">
    <source>
        <dbReference type="EMBL" id="GBC99746.1"/>
    </source>
</evidence>
<comment type="caution">
    <text evidence="2">The sequence shown here is derived from an EMBL/GenBank/DDBJ whole genome shotgun (WGS) entry which is preliminary data.</text>
</comment>
<evidence type="ECO:0000313" key="3">
    <source>
        <dbReference type="Proteomes" id="UP000236173"/>
    </source>
</evidence>
<name>A0A2H5XEY4_9BACT</name>
<organism evidence="2 3">
    <name type="scientific">Candidatus Fervidibacter japonicus</name>
    <dbReference type="NCBI Taxonomy" id="2035412"/>
    <lineage>
        <taxon>Bacteria</taxon>
        <taxon>Candidatus Fervidibacterota</taxon>
        <taxon>Candidatus Fervidibacter</taxon>
    </lineage>
</organism>
<evidence type="ECO:0000256" key="1">
    <source>
        <dbReference type="ARBA" id="ARBA00022500"/>
    </source>
</evidence>
<sequence length="188" mass="20247">MAEMTATAIQAAGQECEEALAQFLGTAVAFVPQQWVERGMDELVEAVAQMDVAQETRRTIVVGVYGCVQGYLVLMLAPQDAERIADWVLDGADDPKLRESVLAEVGNLVTARLLMGLSKELQLVSEALPTPPETHTDFSGALLESLVALMAAQGCDRLVHAVWRLQIHLPEGKPAGGTAHFFLPLQSP</sequence>
<dbReference type="GO" id="GO:0006935">
    <property type="term" value="P:chemotaxis"/>
    <property type="evidence" value="ECO:0007669"/>
    <property type="project" value="UniProtKB-KW"/>
</dbReference>
<keyword evidence="1" id="KW-0145">Chemotaxis</keyword>
<dbReference type="SUPFAM" id="SSF103039">
    <property type="entry name" value="CheC-like"/>
    <property type="match status" value="1"/>
</dbReference>